<dbReference type="OMA" id="NINSQHC"/>
<name>A0A3Q0SVC5_AMPCI</name>
<keyword evidence="3 7" id="KW-0202">Cytokine</keyword>
<dbReference type="Gene3D" id="1.20.1250.70">
    <property type="entry name" value="Interleukin-15/Interleukin-21"/>
    <property type="match status" value="1"/>
</dbReference>
<evidence type="ECO:0000256" key="6">
    <source>
        <dbReference type="ARBA" id="ARBA00023157"/>
    </source>
</evidence>
<dbReference type="STRING" id="61819.ENSACIP00000027526"/>
<evidence type="ECO:0000256" key="4">
    <source>
        <dbReference type="ARBA" id="ARBA00022525"/>
    </source>
</evidence>
<keyword evidence="10" id="KW-1185">Reference proteome</keyword>
<dbReference type="GO" id="GO:0005125">
    <property type="term" value="F:cytokine activity"/>
    <property type="evidence" value="ECO:0007669"/>
    <property type="project" value="UniProtKB-KW"/>
</dbReference>
<evidence type="ECO:0000256" key="5">
    <source>
        <dbReference type="ARBA" id="ARBA00022729"/>
    </source>
</evidence>
<feature type="signal peptide" evidence="8">
    <location>
        <begin position="1"/>
        <end position="23"/>
    </location>
</feature>
<proteinExistence type="inferred from homology"/>
<dbReference type="GeneTree" id="ENSGT00520000058824"/>
<protein>
    <recommendedName>
        <fullName evidence="7">Interleukin</fullName>
    </recommendedName>
</protein>
<reference evidence="9" key="1">
    <citation type="submission" date="2025-08" db="UniProtKB">
        <authorList>
            <consortium name="Ensembl"/>
        </authorList>
    </citation>
    <scope>IDENTIFICATION</scope>
</reference>
<dbReference type="GO" id="GO:0005126">
    <property type="term" value="F:cytokine receptor binding"/>
    <property type="evidence" value="ECO:0007669"/>
    <property type="project" value="InterPro"/>
</dbReference>
<evidence type="ECO:0000313" key="9">
    <source>
        <dbReference type="Ensembl" id="ENSACIP00000027526.1"/>
    </source>
</evidence>
<organism evidence="9 10">
    <name type="scientific">Amphilophus citrinellus</name>
    <name type="common">Midas cichlid</name>
    <name type="synonym">Cichlasoma citrinellum</name>
    <dbReference type="NCBI Taxonomy" id="61819"/>
    <lineage>
        <taxon>Eukaryota</taxon>
        <taxon>Metazoa</taxon>
        <taxon>Chordata</taxon>
        <taxon>Craniata</taxon>
        <taxon>Vertebrata</taxon>
        <taxon>Euteleostomi</taxon>
        <taxon>Actinopterygii</taxon>
        <taxon>Neopterygii</taxon>
        <taxon>Teleostei</taxon>
        <taxon>Neoteleostei</taxon>
        <taxon>Acanthomorphata</taxon>
        <taxon>Ovalentaria</taxon>
        <taxon>Cichlomorphae</taxon>
        <taxon>Cichliformes</taxon>
        <taxon>Cichlidae</taxon>
        <taxon>New World cichlids</taxon>
        <taxon>Cichlasomatinae</taxon>
        <taxon>Heroini</taxon>
        <taxon>Amphilophus</taxon>
    </lineage>
</organism>
<dbReference type="Pfam" id="PF02372">
    <property type="entry name" value="IL15"/>
    <property type="match status" value="1"/>
</dbReference>
<keyword evidence="4" id="KW-0964">Secreted</keyword>
<comment type="similarity">
    <text evidence="2 7">Belongs to the IL-15/IL-21 family.</text>
</comment>
<dbReference type="SUPFAM" id="SSF47266">
    <property type="entry name" value="4-helical cytokines"/>
    <property type="match status" value="1"/>
</dbReference>
<comment type="subcellular location">
    <subcellularLocation>
        <location evidence="1">Secreted</location>
    </subcellularLocation>
</comment>
<reference evidence="9" key="2">
    <citation type="submission" date="2025-09" db="UniProtKB">
        <authorList>
            <consortium name="Ensembl"/>
        </authorList>
    </citation>
    <scope>IDENTIFICATION</scope>
</reference>
<dbReference type="Ensembl" id="ENSACIT00000028252.1">
    <property type="protein sequence ID" value="ENSACIP00000027526.1"/>
    <property type="gene ID" value="ENSACIG00000021332.1"/>
</dbReference>
<sequence length="133" mass="15182">MQRGRPALVSVFLSFVCIITVSSRFCSKDLVVRVRQASCLCHLSFILSLQQNCPWTTMKCFASEMDVLIDEWEVRPTFQRLRNQLGKLAKRFNQACETVESGCPQCEVLKEENATTFLESLLSTLENINSQHC</sequence>
<evidence type="ECO:0000256" key="3">
    <source>
        <dbReference type="ARBA" id="ARBA00022514"/>
    </source>
</evidence>
<dbReference type="Proteomes" id="UP000261340">
    <property type="component" value="Unplaced"/>
</dbReference>
<evidence type="ECO:0000313" key="10">
    <source>
        <dbReference type="Proteomes" id="UP000261340"/>
    </source>
</evidence>
<evidence type="ECO:0000256" key="7">
    <source>
        <dbReference type="RuleBase" id="RU003453"/>
    </source>
</evidence>
<keyword evidence="6" id="KW-1015">Disulfide bond</keyword>
<evidence type="ECO:0000256" key="8">
    <source>
        <dbReference type="SAM" id="SignalP"/>
    </source>
</evidence>
<dbReference type="GO" id="GO:0005615">
    <property type="term" value="C:extracellular space"/>
    <property type="evidence" value="ECO:0007669"/>
    <property type="project" value="UniProtKB-KW"/>
</dbReference>
<dbReference type="InterPro" id="IPR009079">
    <property type="entry name" value="4_helix_cytokine-like_core"/>
</dbReference>
<evidence type="ECO:0000256" key="1">
    <source>
        <dbReference type="ARBA" id="ARBA00004613"/>
    </source>
</evidence>
<dbReference type="AlphaFoldDB" id="A0A3Q0SVC5"/>
<keyword evidence="5 8" id="KW-0732">Signal</keyword>
<accession>A0A3Q0SVC5</accession>
<feature type="chain" id="PRO_5018786926" description="Interleukin" evidence="8">
    <location>
        <begin position="24"/>
        <end position="133"/>
    </location>
</feature>
<dbReference type="InterPro" id="IPR003443">
    <property type="entry name" value="IL-15/IL-21_fam"/>
</dbReference>
<evidence type="ECO:0000256" key="2">
    <source>
        <dbReference type="ARBA" id="ARBA00006050"/>
    </source>
</evidence>
<dbReference type="GO" id="GO:0006955">
    <property type="term" value="P:immune response"/>
    <property type="evidence" value="ECO:0007669"/>
    <property type="project" value="InterPro"/>
</dbReference>
<dbReference type="PANTHER" id="PTHR14356">
    <property type="entry name" value="INTERLEUKIN-15-RELATED"/>
    <property type="match status" value="1"/>
</dbReference>